<reference evidence="1 2" key="1">
    <citation type="submission" date="2024-03" db="EMBL/GenBank/DDBJ databases">
        <title>YIM 134122 draft genome.</title>
        <authorList>
            <person name="Zuo S."/>
            <person name="Xiong L."/>
        </authorList>
    </citation>
    <scope>NUCLEOTIDE SEQUENCE [LARGE SCALE GENOMIC DNA]</scope>
    <source>
        <strain evidence="1 2">YIM 134122</strain>
    </source>
</reference>
<dbReference type="RefSeq" id="WP_342111606.1">
    <property type="nucleotide sequence ID" value="NZ_JBCAUN010000001.1"/>
</dbReference>
<keyword evidence="2" id="KW-1185">Reference proteome</keyword>
<comment type="caution">
    <text evidence="1">The sequence shown here is derived from an EMBL/GenBank/DDBJ whole genome shotgun (WGS) entry which is preliminary data.</text>
</comment>
<proteinExistence type="predicted"/>
<sequence length="288" mass="32161">MEPWIPWDADEEEIADLFILREAIPPSLRSPLLSWISNRLPSMGYSGEWTTPGMVHTLEGVLRISFNASQEGMPRARLIDELVSRGEKMILRAVDFLASLSEPDNFGHQPKEIQELDFYLGLNRSAVEIYLSEKRNYRLRSRLPEGVEELAQAAINMREDAGVHLANAWHAAFDLEPNESYAMTEAIRAVEAACKSVVLPKDKKATLNKCVIAMRDQKGWTLVLNDSDGYPDHLQVLIGMIETLAKAQPDRHAGTKPTVLQAQAHVQLASTLVHWFASGAVVRVATSH</sequence>
<evidence type="ECO:0000313" key="2">
    <source>
        <dbReference type="Proteomes" id="UP001425155"/>
    </source>
</evidence>
<gene>
    <name evidence="1" type="ORF">WJX64_02830</name>
</gene>
<evidence type="ECO:0000313" key="1">
    <source>
        <dbReference type="EMBL" id="MEN1945470.1"/>
    </source>
</evidence>
<accession>A0ABU9W0F4</accession>
<name>A0ABU9W0F4_9MICO</name>
<dbReference type="EMBL" id="JBCLVG010000001">
    <property type="protein sequence ID" value="MEN1945470.1"/>
    <property type="molecule type" value="Genomic_DNA"/>
</dbReference>
<dbReference type="Proteomes" id="UP001425155">
    <property type="component" value="Unassembled WGS sequence"/>
</dbReference>
<organism evidence="1 2">
    <name type="scientific">Leifsonia stereocauli</name>
    <dbReference type="NCBI Taxonomy" id="3134136"/>
    <lineage>
        <taxon>Bacteria</taxon>
        <taxon>Bacillati</taxon>
        <taxon>Actinomycetota</taxon>
        <taxon>Actinomycetes</taxon>
        <taxon>Micrococcales</taxon>
        <taxon>Microbacteriaceae</taxon>
        <taxon>Leifsonia</taxon>
    </lineage>
</organism>
<protein>
    <submittedName>
        <fullName evidence="1">Uncharacterized protein</fullName>
    </submittedName>
</protein>